<evidence type="ECO:0000256" key="5">
    <source>
        <dbReference type="ARBA" id="ARBA00022692"/>
    </source>
</evidence>
<evidence type="ECO:0000256" key="7">
    <source>
        <dbReference type="ARBA" id="ARBA00023136"/>
    </source>
</evidence>
<dbReference type="SUPFAM" id="SSF82866">
    <property type="entry name" value="Multidrug efflux transporter AcrB transmembrane domain"/>
    <property type="match status" value="2"/>
</dbReference>
<dbReference type="GO" id="GO:0008324">
    <property type="term" value="F:monoatomic cation transmembrane transporter activity"/>
    <property type="evidence" value="ECO:0007669"/>
    <property type="project" value="InterPro"/>
</dbReference>
<feature type="transmembrane region" description="Helical" evidence="8">
    <location>
        <begin position="338"/>
        <end position="355"/>
    </location>
</feature>
<dbReference type="SUPFAM" id="SSF82714">
    <property type="entry name" value="Multidrug efflux transporter AcrB TolC docking domain, DN and DC subdomains"/>
    <property type="match status" value="2"/>
</dbReference>
<reference evidence="9 10" key="1">
    <citation type="submission" date="2019-04" db="EMBL/GenBank/DDBJ databases">
        <authorList>
            <person name="Feng G."/>
            <person name="Zhu H."/>
        </authorList>
    </citation>
    <scope>NUCLEOTIDE SEQUENCE [LARGE SCALE GENOMIC DNA]</scope>
    <source>
        <strain evidence="9 10">6HR-1</strain>
    </source>
</reference>
<dbReference type="Proteomes" id="UP000297535">
    <property type="component" value="Unassembled WGS sequence"/>
</dbReference>
<dbReference type="InterPro" id="IPR004763">
    <property type="entry name" value="CusA-like"/>
</dbReference>
<feature type="transmembrane region" description="Helical" evidence="8">
    <location>
        <begin position="442"/>
        <end position="462"/>
    </location>
</feature>
<name>A0A4Z0NNK2_9HYPH</name>
<feature type="transmembrane region" description="Helical" evidence="8">
    <location>
        <begin position="990"/>
        <end position="1015"/>
    </location>
</feature>
<dbReference type="SUPFAM" id="SSF82693">
    <property type="entry name" value="Multidrug efflux transporter AcrB pore domain, PN1, PN2, PC1 and PC2 subdomains"/>
    <property type="match status" value="2"/>
</dbReference>
<keyword evidence="10" id="KW-1185">Reference proteome</keyword>
<evidence type="ECO:0000256" key="2">
    <source>
        <dbReference type="ARBA" id="ARBA00010942"/>
    </source>
</evidence>
<dbReference type="Pfam" id="PF00873">
    <property type="entry name" value="ACR_tran"/>
    <property type="match status" value="1"/>
</dbReference>
<comment type="caution">
    <text evidence="9">The sequence shown here is derived from an EMBL/GenBank/DDBJ whole genome shotgun (WGS) entry which is preliminary data.</text>
</comment>
<organism evidence="9 10">
    <name type="scientific">Methylobacterium nonmethylotrophicum</name>
    <dbReference type="NCBI Taxonomy" id="1141884"/>
    <lineage>
        <taxon>Bacteria</taxon>
        <taxon>Pseudomonadati</taxon>
        <taxon>Pseudomonadota</taxon>
        <taxon>Alphaproteobacteria</taxon>
        <taxon>Hyphomicrobiales</taxon>
        <taxon>Methylobacteriaceae</taxon>
        <taxon>Methylobacterium</taxon>
    </lineage>
</organism>
<dbReference type="Gene3D" id="3.30.70.1440">
    <property type="entry name" value="Multidrug efflux transporter AcrB pore domain"/>
    <property type="match status" value="1"/>
</dbReference>
<evidence type="ECO:0000256" key="8">
    <source>
        <dbReference type="SAM" id="Phobius"/>
    </source>
</evidence>
<evidence type="ECO:0000256" key="6">
    <source>
        <dbReference type="ARBA" id="ARBA00022989"/>
    </source>
</evidence>
<gene>
    <name evidence="9" type="ORF">EU555_18890</name>
</gene>
<feature type="transmembrane region" description="Helical" evidence="8">
    <location>
        <begin position="911"/>
        <end position="929"/>
    </location>
</feature>
<comment type="similarity">
    <text evidence="2">Belongs to the resistance-nodulation-cell division (RND) (TC 2.A.6) family.</text>
</comment>
<evidence type="ECO:0000256" key="3">
    <source>
        <dbReference type="ARBA" id="ARBA00022448"/>
    </source>
</evidence>
<keyword evidence="6 8" id="KW-1133">Transmembrane helix</keyword>
<feature type="transmembrane region" description="Helical" evidence="8">
    <location>
        <begin position="858"/>
        <end position="875"/>
    </location>
</feature>
<comment type="subcellular location">
    <subcellularLocation>
        <location evidence="1">Cell membrane</location>
        <topology evidence="1">Multi-pass membrane protein</topology>
    </subcellularLocation>
</comment>
<keyword evidence="7 8" id="KW-0472">Membrane</keyword>
<dbReference type="OrthoDB" id="9806532at2"/>
<feature type="transmembrane region" description="Helical" evidence="8">
    <location>
        <begin position="362"/>
        <end position="381"/>
    </location>
</feature>
<protein>
    <submittedName>
        <fullName evidence="9">Efflux RND transporter permease subunit</fullName>
    </submittedName>
</protein>
<dbReference type="Gene3D" id="1.20.1640.10">
    <property type="entry name" value="Multidrug efflux transporter AcrB transmembrane domain"/>
    <property type="match status" value="2"/>
</dbReference>
<dbReference type="PANTHER" id="PTHR32063:SF4">
    <property type="entry name" value="SLR6043 PROTEIN"/>
    <property type="match status" value="1"/>
</dbReference>
<feature type="transmembrane region" description="Helical" evidence="8">
    <location>
        <begin position="474"/>
        <end position="497"/>
    </location>
</feature>
<dbReference type="NCBIfam" id="TIGR00914">
    <property type="entry name" value="2A0601"/>
    <property type="match status" value="1"/>
</dbReference>
<dbReference type="RefSeq" id="WP_135416772.1">
    <property type="nucleotide sequence ID" value="NZ_SRLB01000013.1"/>
</dbReference>
<dbReference type="InterPro" id="IPR001036">
    <property type="entry name" value="Acrflvin-R"/>
</dbReference>
<dbReference type="AlphaFoldDB" id="A0A4Z0NNK2"/>
<keyword evidence="4" id="KW-1003">Cell membrane</keyword>
<evidence type="ECO:0000313" key="9">
    <source>
        <dbReference type="EMBL" id="TGD97701.1"/>
    </source>
</evidence>
<accession>A0A4Z0NNK2</accession>
<dbReference type="PANTHER" id="PTHR32063">
    <property type="match status" value="1"/>
</dbReference>
<dbReference type="EMBL" id="SRLB01000013">
    <property type="protein sequence ID" value="TGD97701.1"/>
    <property type="molecule type" value="Genomic_DNA"/>
</dbReference>
<dbReference type="Gene3D" id="3.30.70.1320">
    <property type="entry name" value="Multidrug efflux transporter AcrB pore domain like"/>
    <property type="match status" value="1"/>
</dbReference>
<dbReference type="InterPro" id="IPR027463">
    <property type="entry name" value="AcrB_DN_DC_subdom"/>
</dbReference>
<feature type="transmembrane region" description="Helical" evidence="8">
    <location>
        <begin position="882"/>
        <end position="905"/>
    </location>
</feature>
<keyword evidence="3" id="KW-0813">Transport</keyword>
<sequence length="1048" mass="113162">MFTFLVSQSLKNRLLVLAVAAVLVLYGAFTVTKLPVDVFPDLNRPTVTIMTEAEGYAPPEVEQLVTYPIETRMNGLPGVSRVRSVSGVGLSVTYVEFDWGTDIYRNRQQVAERLSLVQDQLPRGVTPGMGPISSIMGQILLVAVTSDKATPMQVREAADFVIRPRLLTIPGVAQVIPIGGEVRQFRVAPNPAAMRALGVTNAQLETALQQFGTNAGGGFTDQYSREYLIRNIARTLDLDDLRNVVIATVNNAPVYLRQIAEVSFAAKVKRGDAGYQGKPAVIVSVEKQPDVDTVKLTRQIEQALGEITQTLPDSIRADQILFRQANFIETSISNVERVLLEAIVVVAAVLFLFLLNVRTTAISILAIPVSILTTAVVFHFFGLSINTMTLGGLAIAIGELVDDAVVDVENIFRRLGENRKAGNPKSVFQVVVEASNEVRSGIVYATLIIILVFVPLFALSGIEGRLFAPLGQAYIISILASLFTSITLTPVLASWLLPGLKNLEEHDSWFLKALKRGNATLLAVAFRHQRLLAGTVALAVLGAGIAAWQLPRAFLPPFNEGSFTVNMTFNPGISLAESNRVGLIAEQLLRQIPDVAAVGRRTGRAELDEHAEGVHSSEIEVELKPGEGRPKEALVADLRKRLAVLPVSVNVGQPISHRLDHMLSGVRAEIALKIYGEDLDALRRIAGSLRERFATIPGLTDLQVEKQVRIPQLEIRVDYTRAALYGVQPAAVVDQVSRLSNGRVVSTVVDGVRRFDVLIRLAEDQRTTAGLGDLLLETPSGWVPARQVADIRETDGPNQILRENTRRRIVVQANTNGDSDMTTIVAAMRAAIAQEKLPPGFFTSLEGTFQAQEDATRTIAALSALSLALVFALLYSRYRSAALALIIMGNVPLALIGSVTALWLVGQPLSVASMIGFITLTGIAARNGILKISHYLNLALHEGVPFGQDLVVRGSLERLTPVLMTALSAGVALVPLLYDAASPGKEILHPVAVTIFGGLISATLLDTFLTPILFLHFGGRPLARLQAAQDQAHAAHPATAGPPPREAF</sequence>
<evidence type="ECO:0000313" key="10">
    <source>
        <dbReference type="Proteomes" id="UP000297535"/>
    </source>
</evidence>
<dbReference type="GO" id="GO:0005886">
    <property type="term" value="C:plasma membrane"/>
    <property type="evidence" value="ECO:0007669"/>
    <property type="project" value="UniProtKB-SubCell"/>
</dbReference>
<feature type="transmembrane region" description="Helical" evidence="8">
    <location>
        <begin position="959"/>
        <end position="978"/>
    </location>
</feature>
<dbReference type="PRINTS" id="PR00702">
    <property type="entry name" value="ACRIFLAVINRP"/>
</dbReference>
<dbReference type="Gene3D" id="3.30.70.1430">
    <property type="entry name" value="Multidrug efflux transporter AcrB pore domain"/>
    <property type="match status" value="2"/>
</dbReference>
<evidence type="ECO:0000256" key="1">
    <source>
        <dbReference type="ARBA" id="ARBA00004651"/>
    </source>
</evidence>
<proteinExistence type="inferred from homology"/>
<dbReference type="GO" id="GO:0042910">
    <property type="term" value="F:xenobiotic transmembrane transporter activity"/>
    <property type="evidence" value="ECO:0007669"/>
    <property type="project" value="TreeGrafter"/>
</dbReference>
<dbReference type="Gene3D" id="3.30.2090.10">
    <property type="entry name" value="Multidrug efflux transporter AcrB TolC docking domain, DN and DC subdomains"/>
    <property type="match status" value="2"/>
</dbReference>
<evidence type="ECO:0000256" key="4">
    <source>
        <dbReference type="ARBA" id="ARBA00022475"/>
    </source>
</evidence>
<keyword evidence="5 8" id="KW-0812">Transmembrane</keyword>